<accession>A0AAN9LPT5</accession>
<evidence type="ECO:0000313" key="1">
    <source>
        <dbReference type="EMBL" id="KAK7338124.1"/>
    </source>
</evidence>
<keyword evidence="2" id="KW-1185">Reference proteome</keyword>
<protein>
    <submittedName>
        <fullName evidence="1">Uncharacterized protein</fullName>
    </submittedName>
</protein>
<sequence>MHQLEFFLNLESIEILNGIAPKDYETLKGNRLASLILGSSIKRFKGSFSALNHQNLAMESHQILKTGKLQ</sequence>
<evidence type="ECO:0000313" key="2">
    <source>
        <dbReference type="Proteomes" id="UP001367508"/>
    </source>
</evidence>
<comment type="caution">
    <text evidence="1">The sequence shown here is derived from an EMBL/GenBank/DDBJ whole genome shotgun (WGS) entry which is preliminary data.</text>
</comment>
<dbReference type="EMBL" id="JAYMYQ010000004">
    <property type="protein sequence ID" value="KAK7338124.1"/>
    <property type="molecule type" value="Genomic_DNA"/>
</dbReference>
<gene>
    <name evidence="1" type="ORF">VNO77_18724</name>
</gene>
<dbReference type="AlphaFoldDB" id="A0AAN9LPT5"/>
<dbReference type="Proteomes" id="UP001367508">
    <property type="component" value="Unassembled WGS sequence"/>
</dbReference>
<proteinExistence type="predicted"/>
<reference evidence="1 2" key="1">
    <citation type="submission" date="2024-01" db="EMBL/GenBank/DDBJ databases">
        <title>The genomes of 5 underutilized Papilionoideae crops provide insights into root nodulation and disease resistanc.</title>
        <authorList>
            <person name="Jiang F."/>
        </authorList>
    </citation>
    <scope>NUCLEOTIDE SEQUENCE [LARGE SCALE GENOMIC DNA]</scope>
    <source>
        <strain evidence="1">LVBAO_FW01</strain>
        <tissue evidence="1">Leaves</tissue>
    </source>
</reference>
<name>A0AAN9LPT5_CANGL</name>
<organism evidence="1 2">
    <name type="scientific">Canavalia gladiata</name>
    <name type="common">Sword bean</name>
    <name type="synonym">Dolichos gladiatus</name>
    <dbReference type="NCBI Taxonomy" id="3824"/>
    <lineage>
        <taxon>Eukaryota</taxon>
        <taxon>Viridiplantae</taxon>
        <taxon>Streptophyta</taxon>
        <taxon>Embryophyta</taxon>
        <taxon>Tracheophyta</taxon>
        <taxon>Spermatophyta</taxon>
        <taxon>Magnoliopsida</taxon>
        <taxon>eudicotyledons</taxon>
        <taxon>Gunneridae</taxon>
        <taxon>Pentapetalae</taxon>
        <taxon>rosids</taxon>
        <taxon>fabids</taxon>
        <taxon>Fabales</taxon>
        <taxon>Fabaceae</taxon>
        <taxon>Papilionoideae</taxon>
        <taxon>50 kb inversion clade</taxon>
        <taxon>NPAAA clade</taxon>
        <taxon>indigoferoid/millettioid clade</taxon>
        <taxon>Phaseoleae</taxon>
        <taxon>Canavalia</taxon>
    </lineage>
</organism>